<keyword evidence="1" id="KW-0812">Transmembrane</keyword>
<feature type="transmembrane region" description="Helical" evidence="1">
    <location>
        <begin position="6"/>
        <end position="24"/>
    </location>
</feature>
<dbReference type="Pfam" id="PF12669">
    <property type="entry name" value="FeoB_associated"/>
    <property type="match status" value="1"/>
</dbReference>
<sequence>MMVQEIIAFIILFAAVAFIIRKFFWKPKKKKGDCGENDCGCH</sequence>
<reference evidence="2" key="1">
    <citation type="submission" date="2022-10" db="EMBL/GenBank/DDBJ databases">
        <title>Two novel species of Flavobacterium.</title>
        <authorList>
            <person name="Liu Q."/>
            <person name="Xin Y.-H."/>
        </authorList>
    </citation>
    <scope>NUCLEOTIDE SEQUENCE</scope>
    <source>
        <strain evidence="2">LS1R49</strain>
    </source>
</reference>
<evidence type="ECO:0000313" key="2">
    <source>
        <dbReference type="EMBL" id="MCV9927931.1"/>
    </source>
</evidence>
<accession>A0A9X2ZB30</accession>
<comment type="caution">
    <text evidence="2">The sequence shown here is derived from an EMBL/GenBank/DDBJ whole genome shotgun (WGS) entry which is preliminary data.</text>
</comment>
<evidence type="ECO:0000313" key="3">
    <source>
        <dbReference type="Proteomes" id="UP001151079"/>
    </source>
</evidence>
<name>A0A9X2ZB30_9FLAO</name>
<keyword evidence="3" id="KW-1185">Reference proteome</keyword>
<protein>
    <submittedName>
        <fullName evidence="2">FeoB-associated Cys-rich membrane protein</fullName>
    </submittedName>
</protein>
<keyword evidence="1" id="KW-1133">Transmembrane helix</keyword>
<gene>
    <name evidence="2" type="ORF">OIU83_09720</name>
</gene>
<organism evidence="2 3">
    <name type="scientific">Flavobacterium shii</name>
    <dbReference type="NCBI Taxonomy" id="2987687"/>
    <lineage>
        <taxon>Bacteria</taxon>
        <taxon>Pseudomonadati</taxon>
        <taxon>Bacteroidota</taxon>
        <taxon>Flavobacteriia</taxon>
        <taxon>Flavobacteriales</taxon>
        <taxon>Flavobacteriaceae</taxon>
        <taxon>Flavobacterium</taxon>
    </lineage>
</organism>
<keyword evidence="1" id="KW-0472">Membrane</keyword>
<dbReference type="EMBL" id="JAOZEW010000009">
    <property type="protein sequence ID" value="MCV9927931.1"/>
    <property type="molecule type" value="Genomic_DNA"/>
</dbReference>
<dbReference type="AlphaFoldDB" id="A0A9X2ZB30"/>
<evidence type="ECO:0000256" key="1">
    <source>
        <dbReference type="SAM" id="Phobius"/>
    </source>
</evidence>
<dbReference type="Proteomes" id="UP001151079">
    <property type="component" value="Unassembled WGS sequence"/>
</dbReference>
<proteinExistence type="predicted"/>